<evidence type="ECO:0000313" key="2">
    <source>
        <dbReference type="Proteomes" id="UP001359559"/>
    </source>
</evidence>
<proteinExistence type="predicted"/>
<protein>
    <submittedName>
        <fullName evidence="1">Uncharacterized protein</fullName>
    </submittedName>
</protein>
<sequence>MPQQLLILNLTTQILMVSRSASELELILRVIKNYCKARLGRDSVSAATKHLHVFEGMRKEFGHARSLALAEAQYLRAQDGIKMALSRLHLKADEDDKSLDAK</sequence>
<dbReference type="AlphaFoldDB" id="A0AAN9PK47"/>
<reference evidence="1 2" key="1">
    <citation type="submission" date="2024-01" db="EMBL/GenBank/DDBJ databases">
        <title>The genomes of 5 underutilized Papilionoideae crops provide insights into root nodulation and disease resistance.</title>
        <authorList>
            <person name="Yuan L."/>
        </authorList>
    </citation>
    <scope>NUCLEOTIDE SEQUENCE [LARGE SCALE GENOMIC DNA]</scope>
    <source>
        <strain evidence="1">LY-2023</strain>
        <tissue evidence="1">Leaf</tissue>
    </source>
</reference>
<organism evidence="1 2">
    <name type="scientific">Clitoria ternatea</name>
    <name type="common">Butterfly pea</name>
    <dbReference type="NCBI Taxonomy" id="43366"/>
    <lineage>
        <taxon>Eukaryota</taxon>
        <taxon>Viridiplantae</taxon>
        <taxon>Streptophyta</taxon>
        <taxon>Embryophyta</taxon>
        <taxon>Tracheophyta</taxon>
        <taxon>Spermatophyta</taxon>
        <taxon>Magnoliopsida</taxon>
        <taxon>eudicotyledons</taxon>
        <taxon>Gunneridae</taxon>
        <taxon>Pentapetalae</taxon>
        <taxon>rosids</taxon>
        <taxon>fabids</taxon>
        <taxon>Fabales</taxon>
        <taxon>Fabaceae</taxon>
        <taxon>Papilionoideae</taxon>
        <taxon>50 kb inversion clade</taxon>
        <taxon>NPAAA clade</taxon>
        <taxon>indigoferoid/millettioid clade</taxon>
        <taxon>Phaseoleae</taxon>
        <taxon>Clitoria</taxon>
    </lineage>
</organism>
<dbReference type="PANTHER" id="PTHR45865:SF1">
    <property type="entry name" value="E3 UBIQUITIN-PROTEIN LIGASE SHPRH"/>
    <property type="match status" value="1"/>
</dbReference>
<evidence type="ECO:0000313" key="1">
    <source>
        <dbReference type="EMBL" id="KAK7301053.1"/>
    </source>
</evidence>
<accession>A0AAN9PK47</accession>
<dbReference type="Proteomes" id="UP001359559">
    <property type="component" value="Unassembled WGS sequence"/>
</dbReference>
<keyword evidence="2" id="KW-1185">Reference proteome</keyword>
<name>A0AAN9PK47_CLITE</name>
<gene>
    <name evidence="1" type="ORF">RJT34_11909</name>
</gene>
<dbReference type="PANTHER" id="PTHR45865">
    <property type="entry name" value="E3 UBIQUITIN-PROTEIN LIGASE SHPRH FAMILY MEMBER"/>
    <property type="match status" value="1"/>
</dbReference>
<dbReference type="EMBL" id="JAYKXN010000003">
    <property type="protein sequence ID" value="KAK7301053.1"/>
    <property type="molecule type" value="Genomic_DNA"/>
</dbReference>
<comment type="caution">
    <text evidence="1">The sequence shown here is derived from an EMBL/GenBank/DDBJ whole genome shotgun (WGS) entry which is preliminary data.</text>
</comment>
<dbReference type="InterPro" id="IPR052583">
    <property type="entry name" value="ATP-helicase/E3_Ub-Ligase"/>
</dbReference>